<gene>
    <name evidence="1" type="ORF">KC19_8G127700</name>
</gene>
<dbReference type="AlphaFoldDB" id="A0A8T0H2S9"/>
<evidence type="ECO:0000313" key="2">
    <source>
        <dbReference type="Proteomes" id="UP000822688"/>
    </source>
</evidence>
<accession>A0A8T0H2S9</accession>
<comment type="caution">
    <text evidence="1">The sequence shown here is derived from an EMBL/GenBank/DDBJ whole genome shotgun (WGS) entry which is preliminary data.</text>
</comment>
<sequence length="118" mass="13150">MWADRVKGESFKELAPCDVDKGWCGSLYVLLGRSTRFRIAGGAPCATLQTVARFRSLSLNKLDPGAIVWNSFEEFLLPCCSYTLGPHERPLTIDVLHRRATGNVAIRAQVWLMDPELA</sequence>
<proteinExistence type="predicted"/>
<protein>
    <submittedName>
        <fullName evidence="1">Uncharacterized protein</fullName>
    </submittedName>
</protein>
<reference evidence="1" key="1">
    <citation type="submission" date="2020-06" db="EMBL/GenBank/DDBJ databases">
        <title>WGS assembly of Ceratodon purpureus strain R40.</title>
        <authorList>
            <person name="Carey S.B."/>
            <person name="Jenkins J."/>
            <person name="Shu S."/>
            <person name="Lovell J.T."/>
            <person name="Sreedasyam A."/>
            <person name="Maumus F."/>
            <person name="Tiley G.P."/>
            <person name="Fernandez-Pozo N."/>
            <person name="Barry K."/>
            <person name="Chen C."/>
            <person name="Wang M."/>
            <person name="Lipzen A."/>
            <person name="Daum C."/>
            <person name="Saski C.A."/>
            <person name="Payton A.C."/>
            <person name="Mcbreen J.C."/>
            <person name="Conrad R.E."/>
            <person name="Kollar L.M."/>
            <person name="Olsson S."/>
            <person name="Huttunen S."/>
            <person name="Landis J.B."/>
            <person name="Wickett N.J."/>
            <person name="Johnson M.G."/>
            <person name="Rensing S.A."/>
            <person name="Grimwood J."/>
            <person name="Schmutz J."/>
            <person name="Mcdaniel S.F."/>
        </authorList>
    </citation>
    <scope>NUCLEOTIDE SEQUENCE</scope>
    <source>
        <strain evidence="1">R40</strain>
    </source>
</reference>
<dbReference type="Proteomes" id="UP000822688">
    <property type="component" value="Chromosome 8"/>
</dbReference>
<dbReference type="EMBL" id="CM026429">
    <property type="protein sequence ID" value="KAG0564644.1"/>
    <property type="molecule type" value="Genomic_DNA"/>
</dbReference>
<organism evidence="1 2">
    <name type="scientific">Ceratodon purpureus</name>
    <name type="common">Fire moss</name>
    <name type="synonym">Dicranum purpureum</name>
    <dbReference type="NCBI Taxonomy" id="3225"/>
    <lineage>
        <taxon>Eukaryota</taxon>
        <taxon>Viridiplantae</taxon>
        <taxon>Streptophyta</taxon>
        <taxon>Embryophyta</taxon>
        <taxon>Bryophyta</taxon>
        <taxon>Bryophytina</taxon>
        <taxon>Bryopsida</taxon>
        <taxon>Dicranidae</taxon>
        <taxon>Pseudoditrichales</taxon>
        <taxon>Ditrichaceae</taxon>
        <taxon>Ceratodon</taxon>
    </lineage>
</organism>
<name>A0A8T0H2S9_CERPU</name>
<keyword evidence="2" id="KW-1185">Reference proteome</keyword>
<evidence type="ECO:0000313" key="1">
    <source>
        <dbReference type="EMBL" id="KAG0564644.1"/>
    </source>
</evidence>